<evidence type="ECO:0000313" key="3">
    <source>
        <dbReference type="EMBL" id="VFV39281.1"/>
    </source>
</evidence>
<dbReference type="Proteomes" id="UP000386466">
    <property type="component" value="Unassembled WGS sequence"/>
</dbReference>
<dbReference type="PANTHER" id="PTHR43561">
    <property type="match status" value="1"/>
</dbReference>
<feature type="domain" description="3-hydroxyacyl-CoA dehydrogenase NAD binding" evidence="2">
    <location>
        <begin position="34"/>
        <end position="76"/>
    </location>
</feature>
<reference evidence="3 4" key="1">
    <citation type="submission" date="2019-01" db="EMBL/GenBank/DDBJ databases">
        <authorList>
            <person name="Alioto T."/>
            <person name="Alioto T."/>
        </authorList>
    </citation>
    <scope>NUCLEOTIDE SEQUENCE [LARGE SCALE GENOMIC DNA]</scope>
</reference>
<evidence type="ECO:0000256" key="1">
    <source>
        <dbReference type="ARBA" id="ARBA00023027"/>
    </source>
</evidence>
<dbReference type="EMBL" id="CAAGRJ010027223">
    <property type="protein sequence ID" value="VFV39281.1"/>
    <property type="molecule type" value="Genomic_DNA"/>
</dbReference>
<sequence>MDAASIVHSMDLVVEAILENLKMKNDFFKRLNKFASELPLIKLVEVIKTPLTDQNTPESLTDFSKALENHPVSCKNTSEFTVNCLLVPYLMEAVRLHE</sequence>
<dbReference type="GO" id="GO:0005739">
    <property type="term" value="C:mitochondrion"/>
    <property type="evidence" value="ECO:0007669"/>
    <property type="project" value="TreeGrafter"/>
</dbReference>
<dbReference type="InterPro" id="IPR052242">
    <property type="entry name" value="Mito_3-hydroxyacyl-CoA_DH"/>
</dbReference>
<dbReference type="Pfam" id="PF02737">
    <property type="entry name" value="3HCDH_N"/>
    <property type="match status" value="1"/>
</dbReference>
<keyword evidence="1" id="KW-0520">NAD</keyword>
<dbReference type="GO" id="GO:0070403">
    <property type="term" value="F:NAD+ binding"/>
    <property type="evidence" value="ECO:0007669"/>
    <property type="project" value="InterPro"/>
</dbReference>
<proteinExistence type="predicted"/>
<dbReference type="Gene3D" id="3.40.50.720">
    <property type="entry name" value="NAD(P)-binding Rossmann-like Domain"/>
    <property type="match status" value="2"/>
</dbReference>
<dbReference type="GO" id="GO:0006635">
    <property type="term" value="P:fatty acid beta-oxidation"/>
    <property type="evidence" value="ECO:0007669"/>
    <property type="project" value="TreeGrafter"/>
</dbReference>
<gene>
    <name evidence="3" type="ORF">LYPA_23C011479</name>
</gene>
<dbReference type="AlphaFoldDB" id="A0A485NYS0"/>
<evidence type="ECO:0000313" key="4">
    <source>
        <dbReference type="Proteomes" id="UP000386466"/>
    </source>
</evidence>
<dbReference type="GO" id="GO:0003857">
    <property type="term" value="F:(3S)-3-hydroxyacyl-CoA dehydrogenase (NAD+) activity"/>
    <property type="evidence" value="ECO:0007669"/>
    <property type="project" value="TreeGrafter"/>
</dbReference>
<name>A0A485NYS0_LYNPA</name>
<organism evidence="3 4">
    <name type="scientific">Lynx pardinus</name>
    <name type="common">Iberian lynx</name>
    <name type="synonym">Felis pardina</name>
    <dbReference type="NCBI Taxonomy" id="191816"/>
    <lineage>
        <taxon>Eukaryota</taxon>
        <taxon>Metazoa</taxon>
        <taxon>Chordata</taxon>
        <taxon>Craniata</taxon>
        <taxon>Vertebrata</taxon>
        <taxon>Euteleostomi</taxon>
        <taxon>Mammalia</taxon>
        <taxon>Eutheria</taxon>
        <taxon>Laurasiatheria</taxon>
        <taxon>Carnivora</taxon>
        <taxon>Feliformia</taxon>
        <taxon>Felidae</taxon>
        <taxon>Felinae</taxon>
        <taxon>Lynx</taxon>
    </lineage>
</organism>
<dbReference type="InterPro" id="IPR036291">
    <property type="entry name" value="NAD(P)-bd_dom_sf"/>
</dbReference>
<dbReference type="PANTHER" id="PTHR43561:SF3">
    <property type="entry name" value="HYDROXYACYL-COENZYME A DEHYDROGENASE, MITOCHONDRIAL"/>
    <property type="match status" value="1"/>
</dbReference>
<protein>
    <submittedName>
        <fullName evidence="3">Achain l-3-hydroxyacyl-coa dehydrogenase complexed</fullName>
    </submittedName>
</protein>
<keyword evidence="4" id="KW-1185">Reference proteome</keyword>
<evidence type="ECO:0000259" key="2">
    <source>
        <dbReference type="Pfam" id="PF02737"/>
    </source>
</evidence>
<accession>A0A485NYS0</accession>
<dbReference type="InterPro" id="IPR006176">
    <property type="entry name" value="3-OHacyl-CoA_DH_NAD-bd"/>
</dbReference>
<dbReference type="SUPFAM" id="SSF51735">
    <property type="entry name" value="NAD(P)-binding Rossmann-fold domains"/>
    <property type="match status" value="1"/>
</dbReference>